<feature type="region of interest" description="Disordered" evidence="1">
    <location>
        <begin position="233"/>
        <end position="263"/>
    </location>
</feature>
<dbReference type="AlphaFoldDB" id="A0ABC8TCV1"/>
<dbReference type="EMBL" id="CAUOFW020004769">
    <property type="protein sequence ID" value="CAK9167184.1"/>
    <property type="molecule type" value="Genomic_DNA"/>
</dbReference>
<reference evidence="2 3" key="1">
    <citation type="submission" date="2024-02" db="EMBL/GenBank/DDBJ databases">
        <authorList>
            <person name="Vignale AGUSTIN F."/>
            <person name="Sosa J E."/>
            <person name="Modenutti C."/>
        </authorList>
    </citation>
    <scope>NUCLEOTIDE SEQUENCE [LARGE SCALE GENOMIC DNA]</scope>
</reference>
<keyword evidence="3" id="KW-1185">Reference proteome</keyword>
<gene>
    <name evidence="2" type="ORF">ILEXP_LOCUS36443</name>
</gene>
<protein>
    <submittedName>
        <fullName evidence="2">Uncharacterized protein</fullName>
    </submittedName>
</protein>
<feature type="compositionally biased region" description="Basic and acidic residues" evidence="1">
    <location>
        <begin position="246"/>
        <end position="255"/>
    </location>
</feature>
<name>A0ABC8TCV1_9AQUA</name>
<dbReference type="PANTHER" id="PTHR33052">
    <property type="entry name" value="DUF4228 DOMAIN PROTEIN-RELATED"/>
    <property type="match status" value="1"/>
</dbReference>
<comment type="caution">
    <text evidence="2">The sequence shown here is derived from an EMBL/GenBank/DDBJ whole genome shotgun (WGS) entry which is preliminary data.</text>
</comment>
<proteinExistence type="predicted"/>
<organism evidence="2 3">
    <name type="scientific">Ilex paraguariensis</name>
    <name type="common">yerba mate</name>
    <dbReference type="NCBI Taxonomy" id="185542"/>
    <lineage>
        <taxon>Eukaryota</taxon>
        <taxon>Viridiplantae</taxon>
        <taxon>Streptophyta</taxon>
        <taxon>Embryophyta</taxon>
        <taxon>Tracheophyta</taxon>
        <taxon>Spermatophyta</taxon>
        <taxon>Magnoliopsida</taxon>
        <taxon>eudicotyledons</taxon>
        <taxon>Gunneridae</taxon>
        <taxon>Pentapetalae</taxon>
        <taxon>asterids</taxon>
        <taxon>campanulids</taxon>
        <taxon>Aquifoliales</taxon>
        <taxon>Aquifoliaceae</taxon>
        <taxon>Ilex</taxon>
    </lineage>
</organism>
<sequence>MLKSAHLEEIQRQIHSWQTLGSIDLENYKETGSSYLIPRPKSLEIQENSCHPIMLHKLFGARTRTPKPPHGCHIPSKLAPNKVEEGSSSVLKIIHAGGNAECYYMAVPAVRIIEKYPSYILARPEIFRRPWDSVVRPEEILIPGQKFFIVPRGTVKKLRQRIRKPSGKFFGNSFESKASTDVSVEIVSHQDDLSSSKSFKSSINISTKSNVKIKIRTRRVHFFGIDSKMDKDSVSLEKENSEDDQEKTSRSLPDTRKRRVRNAVTWQPKLTVINETQGSEE</sequence>
<dbReference type="Proteomes" id="UP001642360">
    <property type="component" value="Unassembled WGS sequence"/>
</dbReference>
<evidence type="ECO:0000313" key="2">
    <source>
        <dbReference type="EMBL" id="CAK9167184.1"/>
    </source>
</evidence>
<dbReference type="Pfam" id="PF14009">
    <property type="entry name" value="PADRE"/>
    <property type="match status" value="1"/>
</dbReference>
<evidence type="ECO:0000256" key="1">
    <source>
        <dbReference type="SAM" id="MobiDB-lite"/>
    </source>
</evidence>
<evidence type="ECO:0000313" key="3">
    <source>
        <dbReference type="Proteomes" id="UP001642360"/>
    </source>
</evidence>
<accession>A0ABC8TCV1</accession>
<dbReference type="InterPro" id="IPR025322">
    <property type="entry name" value="PADRE_dom"/>
</dbReference>